<dbReference type="PANTHER" id="PTHR43048:SF3">
    <property type="entry name" value="METHYLMALONYL-COA EPIMERASE, MITOCHONDRIAL"/>
    <property type="match status" value="1"/>
</dbReference>
<proteinExistence type="predicted"/>
<dbReference type="GO" id="GO:0046491">
    <property type="term" value="P:L-methylmalonyl-CoA metabolic process"/>
    <property type="evidence" value="ECO:0007669"/>
    <property type="project" value="TreeGrafter"/>
</dbReference>
<dbReference type="InterPro" id="IPR029068">
    <property type="entry name" value="Glyas_Bleomycin-R_OHBP_Dase"/>
</dbReference>
<protein>
    <submittedName>
        <fullName evidence="3">Glyoxalase-like domain protein</fullName>
    </submittedName>
</protein>
<gene>
    <name evidence="3" type="ORF">Pla110_10160</name>
</gene>
<dbReference type="OrthoDB" id="375220at2"/>
<dbReference type="Gene3D" id="3.10.180.10">
    <property type="entry name" value="2,3-Dihydroxybiphenyl 1,2-Dioxygenase, domain 1"/>
    <property type="match status" value="1"/>
</dbReference>
<reference evidence="3 4" key="1">
    <citation type="submission" date="2019-02" db="EMBL/GenBank/DDBJ databases">
        <title>Deep-cultivation of Planctomycetes and their phenomic and genomic characterization uncovers novel biology.</title>
        <authorList>
            <person name="Wiegand S."/>
            <person name="Jogler M."/>
            <person name="Boedeker C."/>
            <person name="Pinto D."/>
            <person name="Vollmers J."/>
            <person name="Rivas-Marin E."/>
            <person name="Kohn T."/>
            <person name="Peeters S.H."/>
            <person name="Heuer A."/>
            <person name="Rast P."/>
            <person name="Oberbeckmann S."/>
            <person name="Bunk B."/>
            <person name="Jeske O."/>
            <person name="Meyerdierks A."/>
            <person name="Storesund J.E."/>
            <person name="Kallscheuer N."/>
            <person name="Luecker S."/>
            <person name="Lage O.M."/>
            <person name="Pohl T."/>
            <person name="Merkel B.J."/>
            <person name="Hornburger P."/>
            <person name="Mueller R.-W."/>
            <person name="Bruemmer F."/>
            <person name="Labrenz M."/>
            <person name="Spormann A.M."/>
            <person name="Op den Camp H."/>
            <person name="Overmann J."/>
            <person name="Amann R."/>
            <person name="Jetten M.S.M."/>
            <person name="Mascher T."/>
            <person name="Medema M.H."/>
            <person name="Devos D.P."/>
            <person name="Kaster A.-K."/>
            <person name="Ovreas L."/>
            <person name="Rohde M."/>
            <person name="Galperin M.Y."/>
            <person name="Jogler C."/>
        </authorList>
    </citation>
    <scope>NUCLEOTIDE SEQUENCE [LARGE SCALE GENOMIC DNA]</scope>
    <source>
        <strain evidence="3 4">Pla110</strain>
    </source>
</reference>
<dbReference type="GO" id="GO:0046872">
    <property type="term" value="F:metal ion binding"/>
    <property type="evidence" value="ECO:0007669"/>
    <property type="project" value="UniProtKB-KW"/>
</dbReference>
<evidence type="ECO:0000313" key="4">
    <source>
        <dbReference type="Proteomes" id="UP000317178"/>
    </source>
</evidence>
<name>A0A518CJA5_9PLAN</name>
<sequence length="185" mass="19976">MRRYLTIAMMLVIGIGIYTSWNRTIGDDRETSWFKSTTVDFGIVVSDVEKSVAFYRDVLGLKETSTFDVSSEIATDAGLTKGESLSVHVMQLGNAATATKVKLMQIEGSTPAKQDTSYINSTLGMSYMTLHVTDVSKVLKNAEKHGVKAIAKGPADISRGSGNKMVLAIVRDPDGNLVELVGPLN</sequence>
<dbReference type="InterPro" id="IPR037523">
    <property type="entry name" value="VOC_core"/>
</dbReference>
<keyword evidence="4" id="KW-1185">Reference proteome</keyword>
<dbReference type="EMBL" id="CP036281">
    <property type="protein sequence ID" value="QDU79308.1"/>
    <property type="molecule type" value="Genomic_DNA"/>
</dbReference>
<keyword evidence="1" id="KW-0479">Metal-binding</keyword>
<dbReference type="InterPro" id="IPR004360">
    <property type="entry name" value="Glyas_Fos-R_dOase_dom"/>
</dbReference>
<evidence type="ECO:0000256" key="1">
    <source>
        <dbReference type="ARBA" id="ARBA00022723"/>
    </source>
</evidence>
<dbReference type="RefSeq" id="WP_144993810.1">
    <property type="nucleotide sequence ID" value="NZ_CP036281.1"/>
</dbReference>
<dbReference type="Proteomes" id="UP000317178">
    <property type="component" value="Chromosome"/>
</dbReference>
<dbReference type="KEGG" id="plon:Pla110_10160"/>
<evidence type="ECO:0000313" key="3">
    <source>
        <dbReference type="EMBL" id="QDU79308.1"/>
    </source>
</evidence>
<dbReference type="GO" id="GO:0004493">
    <property type="term" value="F:methylmalonyl-CoA epimerase activity"/>
    <property type="evidence" value="ECO:0007669"/>
    <property type="project" value="TreeGrafter"/>
</dbReference>
<dbReference type="InterPro" id="IPR051785">
    <property type="entry name" value="MMCE/EMCE_epimerase"/>
</dbReference>
<dbReference type="AlphaFoldDB" id="A0A518CJA5"/>
<feature type="domain" description="VOC" evidence="2">
    <location>
        <begin position="37"/>
        <end position="183"/>
    </location>
</feature>
<accession>A0A518CJA5</accession>
<organism evidence="3 4">
    <name type="scientific">Polystyrenella longa</name>
    <dbReference type="NCBI Taxonomy" id="2528007"/>
    <lineage>
        <taxon>Bacteria</taxon>
        <taxon>Pseudomonadati</taxon>
        <taxon>Planctomycetota</taxon>
        <taxon>Planctomycetia</taxon>
        <taxon>Planctomycetales</taxon>
        <taxon>Planctomycetaceae</taxon>
        <taxon>Polystyrenella</taxon>
    </lineage>
</organism>
<dbReference type="Pfam" id="PF00903">
    <property type="entry name" value="Glyoxalase"/>
    <property type="match status" value="1"/>
</dbReference>
<dbReference type="PANTHER" id="PTHR43048">
    <property type="entry name" value="METHYLMALONYL-COA EPIMERASE"/>
    <property type="match status" value="1"/>
</dbReference>
<evidence type="ECO:0000259" key="2">
    <source>
        <dbReference type="PROSITE" id="PS51819"/>
    </source>
</evidence>
<dbReference type="PROSITE" id="PS51819">
    <property type="entry name" value="VOC"/>
    <property type="match status" value="1"/>
</dbReference>
<dbReference type="SUPFAM" id="SSF54593">
    <property type="entry name" value="Glyoxalase/Bleomycin resistance protein/Dihydroxybiphenyl dioxygenase"/>
    <property type="match status" value="1"/>
</dbReference>